<dbReference type="Pfam" id="PF01488">
    <property type="entry name" value="Shikimate_DH"/>
    <property type="match status" value="1"/>
</dbReference>
<sequence>GAGAMSGLTVKTLKDHGLKRIRVINRTLDKAQRLAQSVDGEAVELTQENLVREIAQADVIVSVTGARGIVLDEDTVIASLQQDLDQKLNKFFIDLALPYDIAVEVGELPHIR</sequence>
<dbReference type="EMBL" id="PNHK01000654">
    <property type="protein sequence ID" value="PMC98951.1"/>
    <property type="molecule type" value="Genomic_DNA"/>
</dbReference>
<comment type="caution">
    <text evidence="2">The sequence shown here is derived from an EMBL/GenBank/DDBJ whole genome shotgun (WGS) entry which is preliminary data.</text>
</comment>
<dbReference type="InterPro" id="IPR036291">
    <property type="entry name" value="NAD(P)-bd_dom_sf"/>
</dbReference>
<dbReference type="GO" id="GO:0019353">
    <property type="term" value="P:protoporphyrinogen IX biosynthetic process from glutamate"/>
    <property type="evidence" value="ECO:0007669"/>
    <property type="project" value="TreeGrafter"/>
</dbReference>
<evidence type="ECO:0000313" key="2">
    <source>
        <dbReference type="EMBL" id="PMC98951.1"/>
    </source>
</evidence>
<proteinExistence type="predicted"/>
<feature type="domain" description="Quinate/shikimate 5-dehydrogenase/glutamyl-tRNA reductase" evidence="1">
    <location>
        <begin position="1"/>
        <end position="111"/>
    </location>
</feature>
<accession>A0A2N6VIA5</accession>
<organism evidence="2 3">
    <name type="scientific">Brevibacterium paucivorans</name>
    <dbReference type="NCBI Taxonomy" id="170994"/>
    <lineage>
        <taxon>Bacteria</taxon>
        <taxon>Bacillati</taxon>
        <taxon>Actinomycetota</taxon>
        <taxon>Actinomycetes</taxon>
        <taxon>Micrococcales</taxon>
        <taxon>Brevibacteriaceae</taxon>
        <taxon>Brevibacterium</taxon>
    </lineage>
</organism>
<dbReference type="InterPro" id="IPR006151">
    <property type="entry name" value="Shikm_DH/Glu-tRNA_Rdtase"/>
</dbReference>
<dbReference type="PANTHER" id="PTHR43013">
    <property type="entry name" value="GLUTAMYL-TRNA REDUCTASE"/>
    <property type="match status" value="1"/>
</dbReference>
<dbReference type="Proteomes" id="UP000235598">
    <property type="component" value="Unassembled WGS sequence"/>
</dbReference>
<evidence type="ECO:0000259" key="1">
    <source>
        <dbReference type="Pfam" id="PF01488"/>
    </source>
</evidence>
<reference evidence="2 3" key="1">
    <citation type="submission" date="2017-09" db="EMBL/GenBank/DDBJ databases">
        <title>Bacterial strain isolated from the female urinary microbiota.</title>
        <authorList>
            <person name="Thomas-White K."/>
            <person name="Kumar N."/>
            <person name="Forster S."/>
            <person name="Putonti C."/>
            <person name="Lawley T."/>
            <person name="Wolfe A.J."/>
        </authorList>
    </citation>
    <scope>NUCLEOTIDE SEQUENCE [LARGE SCALE GENOMIC DNA]</scope>
    <source>
        <strain evidence="2 3">UMB1301</strain>
    </source>
</reference>
<dbReference type="AlphaFoldDB" id="A0A2N6VIA5"/>
<feature type="non-terminal residue" evidence="2">
    <location>
        <position position="112"/>
    </location>
</feature>
<gene>
    <name evidence="2" type="ORF">CJ199_15540</name>
</gene>
<feature type="non-terminal residue" evidence="2">
    <location>
        <position position="1"/>
    </location>
</feature>
<name>A0A2N6VIA5_9MICO</name>
<protein>
    <submittedName>
        <fullName evidence="2">Glutamyl-tRNA reductase</fullName>
    </submittedName>
</protein>
<dbReference type="PANTHER" id="PTHR43013:SF1">
    <property type="entry name" value="GLUTAMYL-TRNA REDUCTASE"/>
    <property type="match status" value="1"/>
</dbReference>
<dbReference type="Gene3D" id="3.40.50.720">
    <property type="entry name" value="NAD(P)-binding Rossmann-like Domain"/>
    <property type="match status" value="1"/>
</dbReference>
<dbReference type="SUPFAM" id="SSF51735">
    <property type="entry name" value="NAD(P)-binding Rossmann-fold domains"/>
    <property type="match status" value="1"/>
</dbReference>
<evidence type="ECO:0000313" key="3">
    <source>
        <dbReference type="Proteomes" id="UP000235598"/>
    </source>
</evidence>
<dbReference type="GO" id="GO:0008883">
    <property type="term" value="F:glutamyl-tRNA reductase activity"/>
    <property type="evidence" value="ECO:0007669"/>
    <property type="project" value="TreeGrafter"/>
</dbReference>